<accession>A0ABR2LGW1</accession>
<name>A0ABR2LGW1_9ASPA</name>
<evidence type="ECO:0000313" key="2">
    <source>
        <dbReference type="Proteomes" id="UP001412067"/>
    </source>
</evidence>
<reference evidence="1 2" key="1">
    <citation type="journal article" date="2022" name="Nat. Plants">
        <title>Genomes of leafy and leafless Platanthera orchids illuminate the evolution of mycoheterotrophy.</title>
        <authorList>
            <person name="Li M.H."/>
            <person name="Liu K.W."/>
            <person name="Li Z."/>
            <person name="Lu H.C."/>
            <person name="Ye Q.L."/>
            <person name="Zhang D."/>
            <person name="Wang J.Y."/>
            <person name="Li Y.F."/>
            <person name="Zhong Z.M."/>
            <person name="Liu X."/>
            <person name="Yu X."/>
            <person name="Liu D.K."/>
            <person name="Tu X.D."/>
            <person name="Liu B."/>
            <person name="Hao Y."/>
            <person name="Liao X.Y."/>
            <person name="Jiang Y.T."/>
            <person name="Sun W.H."/>
            <person name="Chen J."/>
            <person name="Chen Y.Q."/>
            <person name="Ai Y."/>
            <person name="Zhai J.W."/>
            <person name="Wu S.S."/>
            <person name="Zhou Z."/>
            <person name="Hsiao Y.Y."/>
            <person name="Wu W.L."/>
            <person name="Chen Y.Y."/>
            <person name="Lin Y.F."/>
            <person name="Hsu J.L."/>
            <person name="Li C.Y."/>
            <person name="Wang Z.W."/>
            <person name="Zhao X."/>
            <person name="Zhong W.Y."/>
            <person name="Ma X.K."/>
            <person name="Ma L."/>
            <person name="Huang J."/>
            <person name="Chen G.Z."/>
            <person name="Huang M.Z."/>
            <person name="Huang L."/>
            <person name="Peng D.H."/>
            <person name="Luo Y.B."/>
            <person name="Zou S.Q."/>
            <person name="Chen S.P."/>
            <person name="Lan S."/>
            <person name="Tsai W.C."/>
            <person name="Van de Peer Y."/>
            <person name="Liu Z.J."/>
        </authorList>
    </citation>
    <scope>NUCLEOTIDE SEQUENCE [LARGE SCALE GENOMIC DNA]</scope>
    <source>
        <strain evidence="1">Lor288</strain>
    </source>
</reference>
<proteinExistence type="predicted"/>
<comment type="caution">
    <text evidence="1">The sequence shown here is derived from an EMBL/GenBank/DDBJ whole genome shotgun (WGS) entry which is preliminary data.</text>
</comment>
<keyword evidence="2" id="KW-1185">Reference proteome</keyword>
<protein>
    <recommendedName>
        <fullName evidence="3">Secreted protein</fullName>
    </recommendedName>
</protein>
<evidence type="ECO:0000313" key="1">
    <source>
        <dbReference type="EMBL" id="KAK8939819.1"/>
    </source>
</evidence>
<evidence type="ECO:0008006" key="3">
    <source>
        <dbReference type="Google" id="ProtNLM"/>
    </source>
</evidence>
<dbReference type="Proteomes" id="UP001412067">
    <property type="component" value="Unassembled WGS sequence"/>
</dbReference>
<organism evidence="1 2">
    <name type="scientific">Platanthera guangdongensis</name>
    <dbReference type="NCBI Taxonomy" id="2320717"/>
    <lineage>
        <taxon>Eukaryota</taxon>
        <taxon>Viridiplantae</taxon>
        <taxon>Streptophyta</taxon>
        <taxon>Embryophyta</taxon>
        <taxon>Tracheophyta</taxon>
        <taxon>Spermatophyta</taxon>
        <taxon>Magnoliopsida</taxon>
        <taxon>Liliopsida</taxon>
        <taxon>Asparagales</taxon>
        <taxon>Orchidaceae</taxon>
        <taxon>Orchidoideae</taxon>
        <taxon>Orchideae</taxon>
        <taxon>Orchidinae</taxon>
        <taxon>Platanthera</taxon>
    </lineage>
</organism>
<sequence>MHAVRGRLYRALLLSSSRPLSLPSSSIVTLAQVSPESPRLQATSESPHFRTLASPWAATQRRWAKVLGSDVISSIFWCHLFLKFSGPCFDAHLLVHFCCF</sequence>
<dbReference type="EMBL" id="JBBWWR010000020">
    <property type="protein sequence ID" value="KAK8939819.1"/>
    <property type="molecule type" value="Genomic_DNA"/>
</dbReference>
<gene>
    <name evidence="1" type="ORF">KSP40_PGU020689</name>
</gene>